<proteinExistence type="predicted"/>
<sequence length="51" mass="5648">HRPNIKCLCCDVVTLILLYSFGGDGLLKLAAACLEEHVAAPNFNQIRTKNY</sequence>
<reference evidence="2" key="1">
    <citation type="submission" date="2014-05" db="EMBL/GenBank/DDBJ databases">
        <authorList>
            <person name="Chronopoulou M."/>
        </authorList>
    </citation>
    <scope>NUCLEOTIDE SEQUENCE</scope>
    <source>
        <tissue evidence="2">Whole organism</tissue>
    </source>
</reference>
<protein>
    <submittedName>
        <fullName evidence="2">Uncharacterized protein</fullName>
    </submittedName>
</protein>
<feature type="non-terminal residue" evidence="2">
    <location>
        <position position="1"/>
    </location>
</feature>
<keyword evidence="1" id="KW-0732">Signal</keyword>
<organism evidence="2">
    <name type="scientific">Lepeophtheirus salmonis</name>
    <name type="common">Salmon louse</name>
    <name type="synonym">Caligus salmonis</name>
    <dbReference type="NCBI Taxonomy" id="72036"/>
    <lineage>
        <taxon>Eukaryota</taxon>
        <taxon>Metazoa</taxon>
        <taxon>Ecdysozoa</taxon>
        <taxon>Arthropoda</taxon>
        <taxon>Crustacea</taxon>
        <taxon>Multicrustacea</taxon>
        <taxon>Hexanauplia</taxon>
        <taxon>Copepoda</taxon>
        <taxon>Siphonostomatoida</taxon>
        <taxon>Caligidae</taxon>
        <taxon>Lepeophtheirus</taxon>
    </lineage>
</organism>
<accession>A0A0K2U2I8</accession>
<dbReference type="EMBL" id="HACA01014801">
    <property type="protein sequence ID" value="CDW32162.1"/>
    <property type="molecule type" value="Transcribed_RNA"/>
</dbReference>
<feature type="signal peptide" evidence="1">
    <location>
        <begin position="1"/>
        <end position="22"/>
    </location>
</feature>
<evidence type="ECO:0000313" key="2">
    <source>
        <dbReference type="EMBL" id="CDW32162.1"/>
    </source>
</evidence>
<evidence type="ECO:0000256" key="1">
    <source>
        <dbReference type="SAM" id="SignalP"/>
    </source>
</evidence>
<name>A0A0K2U2I8_LEPSM</name>
<feature type="chain" id="PRO_5005488310" evidence="1">
    <location>
        <begin position="23"/>
        <end position="51"/>
    </location>
</feature>
<dbReference type="AlphaFoldDB" id="A0A0K2U2I8"/>